<keyword evidence="2" id="KW-1185">Reference proteome</keyword>
<dbReference type="EMBL" id="JACDTQ010000823">
    <property type="protein sequence ID" value="KAF5924891.1"/>
    <property type="molecule type" value="Genomic_DNA"/>
</dbReference>
<dbReference type="Proteomes" id="UP000551758">
    <property type="component" value="Unassembled WGS sequence"/>
</dbReference>
<organism evidence="1 2">
    <name type="scientific">Diceros bicornis minor</name>
    <name type="common">South-central black rhinoceros</name>
    <dbReference type="NCBI Taxonomy" id="77932"/>
    <lineage>
        <taxon>Eukaryota</taxon>
        <taxon>Metazoa</taxon>
        <taxon>Chordata</taxon>
        <taxon>Craniata</taxon>
        <taxon>Vertebrata</taxon>
        <taxon>Euteleostomi</taxon>
        <taxon>Mammalia</taxon>
        <taxon>Eutheria</taxon>
        <taxon>Laurasiatheria</taxon>
        <taxon>Perissodactyla</taxon>
        <taxon>Rhinocerotidae</taxon>
        <taxon>Diceros</taxon>
    </lineage>
</organism>
<gene>
    <name evidence="1" type="ORF">HPG69_008565</name>
</gene>
<reference evidence="1 2" key="1">
    <citation type="journal article" date="2020" name="Mol. Biol. Evol.">
        <title>Interspecific Gene Flow and the Evolution of Specialization in Black and White Rhinoceros.</title>
        <authorList>
            <person name="Moodley Y."/>
            <person name="Westbury M.V."/>
            <person name="Russo I.M."/>
            <person name="Gopalakrishnan S."/>
            <person name="Rakotoarivelo A."/>
            <person name="Olsen R.A."/>
            <person name="Prost S."/>
            <person name="Tunstall T."/>
            <person name="Ryder O.A."/>
            <person name="Dalen L."/>
            <person name="Bruford M.W."/>
        </authorList>
    </citation>
    <scope>NUCLEOTIDE SEQUENCE [LARGE SCALE GENOMIC DNA]</scope>
    <source>
        <strain evidence="1">SBR-YM</strain>
        <tissue evidence="1">Skin</tissue>
    </source>
</reference>
<proteinExistence type="predicted"/>
<dbReference type="AlphaFoldDB" id="A0A7J7FA65"/>
<evidence type="ECO:0000313" key="1">
    <source>
        <dbReference type="EMBL" id="KAF5924891.1"/>
    </source>
</evidence>
<protein>
    <submittedName>
        <fullName evidence="1">Uncharacterized protein</fullName>
    </submittedName>
</protein>
<evidence type="ECO:0000313" key="2">
    <source>
        <dbReference type="Proteomes" id="UP000551758"/>
    </source>
</evidence>
<accession>A0A7J7FA65</accession>
<name>A0A7J7FA65_DICBM</name>
<comment type="caution">
    <text evidence="1">The sequence shown here is derived from an EMBL/GenBank/DDBJ whole genome shotgun (WGS) entry which is preliminary data.</text>
</comment>
<sequence>MCSVLTPGSTLGEPVTPHWVLDGRPWRMVTLEEPVLKLDTGLVALEAEGQELLLELEKNQGLITLSSNSSYYVHPWPAGGSKDFSTHKIFRTEQLLSWKGACGHRDPGDKGDMASLSHTTQIRVRGRDRGGRGNALPVALQIRRDRNAQPSSRPSCPDIFIWRLKKQVLANF</sequence>